<organism evidence="7 8">
    <name type="scientific">Yanshouia hominis</name>
    <dbReference type="NCBI Taxonomy" id="2763673"/>
    <lineage>
        <taxon>Bacteria</taxon>
        <taxon>Bacillati</taxon>
        <taxon>Bacillota</taxon>
        <taxon>Clostridia</taxon>
        <taxon>Eubacteriales</taxon>
        <taxon>Oscillospiraceae</taxon>
        <taxon>Yanshouia</taxon>
    </lineage>
</organism>
<protein>
    <recommendedName>
        <fullName evidence="3">Aldehyde dehydrogenase</fullName>
    </recommendedName>
</protein>
<dbReference type="Gene3D" id="3.40.605.10">
    <property type="entry name" value="Aldehyde Dehydrogenase, Chain A, domain 1"/>
    <property type="match status" value="1"/>
</dbReference>
<comment type="similarity">
    <text evidence="1 3 5">Belongs to the aldehyde dehydrogenase family.</text>
</comment>
<evidence type="ECO:0000313" key="7">
    <source>
        <dbReference type="EMBL" id="MBC8574834.1"/>
    </source>
</evidence>
<dbReference type="InterPro" id="IPR016161">
    <property type="entry name" value="Ald_DH/histidinol_DH"/>
</dbReference>
<feature type="domain" description="Aldehyde dehydrogenase" evidence="6">
    <location>
        <begin position="15"/>
        <end position="423"/>
    </location>
</feature>
<dbReference type="PANTHER" id="PTHR43570:SF16">
    <property type="entry name" value="ALDEHYDE DEHYDROGENASE TYPE III, ISOFORM Q"/>
    <property type="match status" value="1"/>
</dbReference>
<dbReference type="Proteomes" id="UP000658131">
    <property type="component" value="Unassembled WGS sequence"/>
</dbReference>
<evidence type="ECO:0000256" key="1">
    <source>
        <dbReference type="ARBA" id="ARBA00009986"/>
    </source>
</evidence>
<evidence type="ECO:0000259" key="6">
    <source>
        <dbReference type="Pfam" id="PF00171"/>
    </source>
</evidence>
<accession>A0ABR7NEJ6</accession>
<dbReference type="InterPro" id="IPR016162">
    <property type="entry name" value="Ald_DH_N"/>
</dbReference>
<keyword evidence="2 3" id="KW-0560">Oxidoreductase</keyword>
<dbReference type="InterPro" id="IPR016163">
    <property type="entry name" value="Ald_DH_C"/>
</dbReference>
<dbReference type="PROSITE" id="PS00687">
    <property type="entry name" value="ALDEHYDE_DEHYDR_GLU"/>
    <property type="match status" value="1"/>
</dbReference>
<dbReference type="InterPro" id="IPR015590">
    <property type="entry name" value="Aldehyde_DH_dom"/>
</dbReference>
<evidence type="ECO:0000256" key="3">
    <source>
        <dbReference type="PIRNR" id="PIRNR036492"/>
    </source>
</evidence>
<dbReference type="InterPro" id="IPR029510">
    <property type="entry name" value="Ald_DH_CS_GLU"/>
</dbReference>
<dbReference type="InterPro" id="IPR016160">
    <property type="entry name" value="Ald_DH_CS_CYS"/>
</dbReference>
<sequence length="461" mass="50207">MHNQNSLALAGLMREYFDRGQTLEPGRRAAALRRLRRELIAREAELCEAVSADFGRGAFDTVTCELMQVREEIDTALRNLARWAAPQKAEGGLWNFPSCAAVCPQPRGVVLILSPWNYPILLALAPLVGAVAAGNCVLLRPSQRTANTARAIEGLLRASFPAGWAAAVLGGHAVSDRLLTGRFDLIFFTGSALVGRRVMRAAAEQLTPVVLELGGKSPCIVDETAEIESAARRIVWGKFLNAGQTCVAPDYLLVQRPVADRLAEALCREIGRMGYGRPGALPRIITEEHTRRIAELIAGERVIAGGGVFPRERRMEPTILYPVSPDAPCMREEIFGPVLPVLVCDTLDEAVALIRSRERPLALYHFSRDPTRIRRVLRETSAGGGCVNDVILHAASAGLPFGGVGMSGMGRYHGKASFDLFSNPRGLLLKPARLELPLRYPPHGAWKERAVSVFFRRGADG</sequence>
<gene>
    <name evidence="7" type="ORF">H8717_00195</name>
</gene>
<evidence type="ECO:0000256" key="5">
    <source>
        <dbReference type="RuleBase" id="RU003345"/>
    </source>
</evidence>
<evidence type="ECO:0000256" key="2">
    <source>
        <dbReference type="ARBA" id="ARBA00023002"/>
    </source>
</evidence>
<name>A0ABR7NEJ6_9FIRM</name>
<dbReference type="PIRSF" id="PIRSF036492">
    <property type="entry name" value="ALDH"/>
    <property type="match status" value="1"/>
</dbReference>
<dbReference type="RefSeq" id="WP_262398531.1">
    <property type="nucleotide sequence ID" value="NZ_JACRTB010000001.1"/>
</dbReference>
<dbReference type="InterPro" id="IPR012394">
    <property type="entry name" value="Aldehyde_DH_NAD(P)"/>
</dbReference>
<evidence type="ECO:0000256" key="4">
    <source>
        <dbReference type="PROSITE-ProRule" id="PRU10007"/>
    </source>
</evidence>
<proteinExistence type="inferred from homology"/>
<dbReference type="Gene3D" id="3.40.309.10">
    <property type="entry name" value="Aldehyde Dehydrogenase, Chain A, domain 2"/>
    <property type="match status" value="1"/>
</dbReference>
<dbReference type="SUPFAM" id="SSF53720">
    <property type="entry name" value="ALDH-like"/>
    <property type="match status" value="1"/>
</dbReference>
<evidence type="ECO:0000313" key="8">
    <source>
        <dbReference type="Proteomes" id="UP000658131"/>
    </source>
</evidence>
<comment type="caution">
    <text evidence="7">The sequence shown here is derived from an EMBL/GenBank/DDBJ whole genome shotgun (WGS) entry which is preliminary data.</text>
</comment>
<reference evidence="7 8" key="1">
    <citation type="submission" date="2020-08" db="EMBL/GenBank/DDBJ databases">
        <title>Genome public.</title>
        <authorList>
            <person name="Liu C."/>
            <person name="Sun Q."/>
        </authorList>
    </citation>
    <scope>NUCLEOTIDE SEQUENCE [LARGE SCALE GENOMIC DNA]</scope>
    <source>
        <strain evidence="7 8">BX1</strain>
    </source>
</reference>
<dbReference type="PROSITE" id="PS00070">
    <property type="entry name" value="ALDEHYDE_DEHYDR_CYS"/>
    <property type="match status" value="1"/>
</dbReference>
<keyword evidence="8" id="KW-1185">Reference proteome</keyword>
<feature type="active site" evidence="4">
    <location>
        <position position="212"/>
    </location>
</feature>
<dbReference type="Pfam" id="PF00171">
    <property type="entry name" value="Aldedh"/>
    <property type="match status" value="1"/>
</dbReference>
<dbReference type="EMBL" id="JACRTB010000001">
    <property type="protein sequence ID" value="MBC8574834.1"/>
    <property type="molecule type" value="Genomic_DNA"/>
</dbReference>
<dbReference type="PANTHER" id="PTHR43570">
    <property type="entry name" value="ALDEHYDE DEHYDROGENASE"/>
    <property type="match status" value="1"/>
</dbReference>